<evidence type="ECO:0000256" key="6">
    <source>
        <dbReference type="ARBA" id="ARBA00036832"/>
    </source>
</evidence>
<dbReference type="PANTHER" id="PTHR21240:SF29">
    <property type="entry name" value="AMIDOHYDROLASE-RELATED DOMAIN-CONTAINING PROTEIN"/>
    <property type="match status" value="1"/>
</dbReference>
<evidence type="ECO:0000259" key="9">
    <source>
        <dbReference type="Pfam" id="PF04909"/>
    </source>
</evidence>
<dbReference type="GO" id="GO:0046872">
    <property type="term" value="F:metal ion binding"/>
    <property type="evidence" value="ECO:0007669"/>
    <property type="project" value="UniProtKB-KW"/>
</dbReference>
<dbReference type="OrthoDB" id="2832284at2759"/>
<dbReference type="Gene3D" id="3.20.20.140">
    <property type="entry name" value="Metal-dependent hydrolases"/>
    <property type="match status" value="1"/>
</dbReference>
<dbReference type="eggNOG" id="KOG4245">
    <property type="taxonomic scope" value="Eukaryota"/>
</dbReference>
<dbReference type="InterPro" id="IPR032466">
    <property type="entry name" value="Metal_Hydrolase"/>
</dbReference>
<sequence length="344" mass="36606">MLDRIDTHIHALPPAYVAAVMAAGGDPSGFASPEWSFDGTIKSMNATDTSLAILSVSAPGASIAGTGEAGRKLARSINTYLGEQTTGSQSDGRLGFFGALPDWNDVEGAVAELDFLYRQQKLCFGVTVFTSYGVKLLGHASFKPIWKRLQGYKALVFTHPTLFDVTPRFIASNLPQPVVDYALATTRMAVDLVLGGTLHACPDVDVVLSHAGGTLPFLAGRIGGTLKIPSVESAVAVSQETAGVGFARFYYDTALSTSAAQLGGLLDSADPLHVLFGSDFPYCTQDVVDGQIEIYDSFVAKDPRGSLVSPGALRRNSMTLLQKHCQAHELDWEFKAAGRTKSKL</sequence>
<dbReference type="GO" id="GO:0005829">
    <property type="term" value="C:cytosol"/>
    <property type="evidence" value="ECO:0007669"/>
    <property type="project" value="TreeGrafter"/>
</dbReference>
<reference evidence="11" key="2">
    <citation type="journal article" date="2019" name="Mol. Plant Microbe Interact.">
        <title>Genome sequence resources for four phytopathogenic fungi from the Colletotrichum orbiculare species complex.</title>
        <authorList>
            <person name="Gan P."/>
            <person name="Tsushima A."/>
            <person name="Narusaka M."/>
            <person name="Narusaka Y."/>
            <person name="Takano Y."/>
            <person name="Kubo Y."/>
            <person name="Shirasu K."/>
        </authorList>
    </citation>
    <scope>GENOME REANNOTATION</scope>
    <source>
        <strain evidence="11">104-T / ATCC 96160 / CBS 514.97 / LARS 414 / MAFF 240422</strain>
    </source>
</reference>
<dbReference type="GO" id="GO:0047596">
    <property type="term" value="F:6-methylsalicylate decarboxylase activity"/>
    <property type="evidence" value="ECO:0007669"/>
    <property type="project" value="UniProtKB-EC"/>
</dbReference>
<dbReference type="AlphaFoldDB" id="N4VTC1"/>
<dbReference type="Proteomes" id="UP000014480">
    <property type="component" value="Unassembled WGS sequence"/>
</dbReference>
<keyword evidence="2" id="KW-0479">Metal-binding</keyword>
<dbReference type="Pfam" id="PF04909">
    <property type="entry name" value="Amidohydro_2"/>
    <property type="match status" value="1"/>
</dbReference>
<comment type="caution">
    <text evidence="10">The sequence shown here is derived from an EMBL/GenBank/DDBJ whole genome shotgun (WGS) entry which is preliminary data.</text>
</comment>
<gene>
    <name evidence="10" type="primary">yanB-1</name>
    <name evidence="10" type="ORF">Cob_v003370</name>
</gene>
<comment type="similarity">
    <text evidence="1">Belongs to the metallo-dependent hydrolases superfamily. ACMSD family.</text>
</comment>
<dbReference type="GO" id="GO:0016787">
    <property type="term" value="F:hydrolase activity"/>
    <property type="evidence" value="ECO:0007669"/>
    <property type="project" value="InterPro"/>
</dbReference>
<evidence type="ECO:0000256" key="8">
    <source>
        <dbReference type="RuleBase" id="RU366045"/>
    </source>
</evidence>
<dbReference type="STRING" id="1213857.N4VTC1"/>
<dbReference type="GO" id="GO:0019748">
    <property type="term" value="P:secondary metabolic process"/>
    <property type="evidence" value="ECO:0007669"/>
    <property type="project" value="TreeGrafter"/>
</dbReference>
<keyword evidence="3 8" id="KW-0210">Decarboxylase</keyword>
<evidence type="ECO:0000256" key="1">
    <source>
        <dbReference type="ARBA" id="ARBA00005871"/>
    </source>
</evidence>
<dbReference type="SUPFAM" id="SSF51556">
    <property type="entry name" value="Metallo-dependent hydrolases"/>
    <property type="match status" value="1"/>
</dbReference>
<proteinExistence type="inferred from homology"/>
<keyword evidence="11" id="KW-1185">Reference proteome</keyword>
<evidence type="ECO:0000256" key="2">
    <source>
        <dbReference type="ARBA" id="ARBA00022723"/>
    </source>
</evidence>
<comment type="catalytic activity">
    <reaction evidence="6">
        <text>6-methylsalicylate + H(+) = 3-methylphenol + CO2</text>
        <dbReference type="Rhea" id="RHEA:23112"/>
        <dbReference type="ChEBI" id="CHEBI:15378"/>
        <dbReference type="ChEBI" id="CHEBI:16526"/>
        <dbReference type="ChEBI" id="CHEBI:17231"/>
        <dbReference type="ChEBI" id="CHEBI:36658"/>
        <dbReference type="EC" id="4.1.1.52"/>
    </reaction>
    <physiologicalReaction direction="left-to-right" evidence="6">
        <dbReference type="Rhea" id="RHEA:23113"/>
    </physiologicalReaction>
</comment>
<dbReference type="PANTHER" id="PTHR21240">
    <property type="entry name" value="2-AMINO-3-CARBOXYLMUCONATE-6-SEMIALDEHYDE DECARBOXYLASE"/>
    <property type="match status" value="1"/>
</dbReference>
<evidence type="ECO:0000313" key="10">
    <source>
        <dbReference type="EMBL" id="TDZ23948.1"/>
    </source>
</evidence>
<organism evidence="10 11">
    <name type="scientific">Colletotrichum orbiculare (strain 104-T / ATCC 96160 / CBS 514.97 / LARS 414 / MAFF 240422)</name>
    <name type="common">Cucumber anthracnose fungus</name>
    <name type="synonym">Colletotrichum lagenarium</name>
    <dbReference type="NCBI Taxonomy" id="1213857"/>
    <lineage>
        <taxon>Eukaryota</taxon>
        <taxon>Fungi</taxon>
        <taxon>Dikarya</taxon>
        <taxon>Ascomycota</taxon>
        <taxon>Pezizomycotina</taxon>
        <taxon>Sordariomycetes</taxon>
        <taxon>Hypocreomycetidae</taxon>
        <taxon>Glomerellales</taxon>
        <taxon>Glomerellaceae</taxon>
        <taxon>Colletotrichum</taxon>
        <taxon>Colletotrichum orbiculare species complex</taxon>
    </lineage>
</organism>
<dbReference type="EC" id="4.1.1.52" evidence="7"/>
<dbReference type="InterPro" id="IPR032465">
    <property type="entry name" value="ACMSD"/>
</dbReference>
<evidence type="ECO:0000256" key="7">
    <source>
        <dbReference type="ARBA" id="ARBA00038889"/>
    </source>
</evidence>
<evidence type="ECO:0000256" key="4">
    <source>
        <dbReference type="ARBA" id="ARBA00022833"/>
    </source>
</evidence>
<reference evidence="11" key="1">
    <citation type="journal article" date="2013" name="New Phytol.">
        <title>Comparative genomic and transcriptomic analyses reveal the hemibiotrophic stage shift of Colletotrichum fungi.</title>
        <authorList>
            <person name="Gan P."/>
            <person name="Ikeda K."/>
            <person name="Irieda H."/>
            <person name="Narusaka M."/>
            <person name="O'Connell R.J."/>
            <person name="Narusaka Y."/>
            <person name="Takano Y."/>
            <person name="Kubo Y."/>
            <person name="Shirasu K."/>
        </authorList>
    </citation>
    <scope>NUCLEOTIDE SEQUENCE [LARGE SCALE GENOMIC DNA]</scope>
    <source>
        <strain evidence="11">104-T / ATCC 96160 / CBS 514.97 / LARS 414 / MAFF 240422</strain>
    </source>
</reference>
<evidence type="ECO:0000256" key="5">
    <source>
        <dbReference type="ARBA" id="ARBA00023239"/>
    </source>
</evidence>
<feature type="domain" description="Amidohydrolase-related" evidence="9">
    <location>
        <begin position="5"/>
        <end position="287"/>
    </location>
</feature>
<name>N4VTC1_COLOR</name>
<evidence type="ECO:0000256" key="3">
    <source>
        <dbReference type="ARBA" id="ARBA00022793"/>
    </source>
</evidence>
<keyword evidence="5 8" id="KW-0456">Lyase</keyword>
<accession>N4VTC1</accession>
<dbReference type="EMBL" id="AMCV02000005">
    <property type="protein sequence ID" value="TDZ23948.1"/>
    <property type="molecule type" value="Genomic_DNA"/>
</dbReference>
<evidence type="ECO:0000313" key="11">
    <source>
        <dbReference type="Proteomes" id="UP000014480"/>
    </source>
</evidence>
<dbReference type="InterPro" id="IPR006680">
    <property type="entry name" value="Amidohydro-rel"/>
</dbReference>
<dbReference type="HOGENOM" id="CLU_039329_2_1_1"/>
<protein>
    <recommendedName>
        <fullName evidence="7">6-methylsalicylate decarboxylase</fullName>
        <ecNumber evidence="7">4.1.1.52</ecNumber>
    </recommendedName>
</protein>
<keyword evidence="4" id="KW-0862">Zinc</keyword>